<evidence type="ECO:0000313" key="2">
    <source>
        <dbReference type="Proteomes" id="UP000515811"/>
    </source>
</evidence>
<dbReference type="PANTHER" id="PTHR43293:SF3">
    <property type="entry name" value="CHOLESTEROL RING-CLEAVING HYDROLASE IPDB SUBUNIT"/>
    <property type="match status" value="1"/>
</dbReference>
<dbReference type="EMBL" id="CP060714">
    <property type="protein sequence ID" value="QNN55988.1"/>
    <property type="molecule type" value="Genomic_DNA"/>
</dbReference>
<keyword evidence="2" id="KW-1185">Reference proteome</keyword>
<dbReference type="Proteomes" id="UP000515811">
    <property type="component" value="Chromosome"/>
</dbReference>
<name>A0A7G9RK63_9BURK</name>
<evidence type="ECO:0000313" key="1">
    <source>
        <dbReference type="EMBL" id="QNN55988.1"/>
    </source>
</evidence>
<protein>
    <submittedName>
        <fullName evidence="1">CoA synthetase</fullName>
    </submittedName>
</protein>
<dbReference type="InterPro" id="IPR037171">
    <property type="entry name" value="NagB/RpiA_transferase-like"/>
</dbReference>
<dbReference type="SMART" id="SM00882">
    <property type="entry name" value="CoA_trans"/>
    <property type="match status" value="1"/>
</dbReference>
<proteinExistence type="predicted"/>
<dbReference type="RefSeq" id="WP_187596260.1">
    <property type="nucleotide sequence ID" value="NZ_CP060714.1"/>
</dbReference>
<dbReference type="InterPro" id="IPR004165">
    <property type="entry name" value="CoA_trans_fam_I"/>
</dbReference>
<dbReference type="AlphaFoldDB" id="A0A7G9RK63"/>
<gene>
    <name evidence="1" type="ORF">H9K76_15510</name>
</gene>
<organism evidence="1 2">
    <name type="scientific">Diaphorobacter ruginosibacter</name>
    <dbReference type="NCBI Taxonomy" id="1715720"/>
    <lineage>
        <taxon>Bacteria</taxon>
        <taxon>Pseudomonadati</taxon>
        <taxon>Pseudomonadota</taxon>
        <taxon>Betaproteobacteria</taxon>
        <taxon>Burkholderiales</taxon>
        <taxon>Comamonadaceae</taxon>
        <taxon>Diaphorobacter</taxon>
    </lineage>
</organism>
<sequence length="252" mass="27304">MNEVTLRERLIVTIASLLDGARHVAVGASSPIPAAAAMLLRAQKEAANEPAVRLSILGSVKHNLFTNGSAELFDCAGQGRIDAFFLGGGQIDGQGNINLVGTGEYPETKVRWPGSFGSAYLYFTIPKVILFREEHSPRVFVDKVDFISAPGTSEPGVYRKGGPYALLTGMALFMFDPSKARFRLVHMHPGHTLDEIKSATGFAFDVDPQLSVTPPPDTATLALLRGRVLDELRETYPDFAHQLTKEIAAHAE</sequence>
<accession>A0A7G9RK63</accession>
<dbReference type="Gene3D" id="3.40.1080.10">
    <property type="entry name" value="Glutaconate Coenzyme A-transferase"/>
    <property type="match status" value="1"/>
</dbReference>
<dbReference type="KEGG" id="drg:H9K76_15510"/>
<reference evidence="1 2" key="1">
    <citation type="submission" date="2020-08" db="EMBL/GenBank/DDBJ databases">
        <title>Genome sequence of Diaphorobacter ruginosibacter DSM 27467T.</title>
        <authorList>
            <person name="Hyun D.-W."/>
            <person name="Bae J.-W."/>
        </authorList>
    </citation>
    <scope>NUCLEOTIDE SEQUENCE [LARGE SCALE GENOMIC DNA]</scope>
    <source>
        <strain evidence="1 2">DSM 27467</strain>
    </source>
</reference>
<dbReference type="PANTHER" id="PTHR43293">
    <property type="entry name" value="ACETATE COA-TRANSFERASE YDIF"/>
    <property type="match status" value="1"/>
</dbReference>
<dbReference type="GO" id="GO:0008410">
    <property type="term" value="F:CoA-transferase activity"/>
    <property type="evidence" value="ECO:0007669"/>
    <property type="project" value="InterPro"/>
</dbReference>
<dbReference type="Pfam" id="PF01144">
    <property type="entry name" value="CoA_trans"/>
    <property type="match status" value="1"/>
</dbReference>
<dbReference type="SUPFAM" id="SSF100950">
    <property type="entry name" value="NagB/RpiA/CoA transferase-like"/>
    <property type="match status" value="1"/>
</dbReference>